<evidence type="ECO:0000313" key="2">
    <source>
        <dbReference type="Proteomes" id="UP000193427"/>
    </source>
</evidence>
<evidence type="ECO:0000313" key="1">
    <source>
        <dbReference type="EMBL" id="ARN20763.1"/>
    </source>
</evidence>
<protein>
    <submittedName>
        <fullName evidence="1">Uncharacterized protein</fullName>
    </submittedName>
</protein>
<dbReference type="RefSeq" id="WP_085751041.1">
    <property type="nucleotide sequence ID" value="NZ_BSPR01000007.1"/>
</dbReference>
<organism evidence="1 2">
    <name type="scientific">Piscinibacter gummiphilus</name>
    <dbReference type="NCBI Taxonomy" id="946333"/>
    <lineage>
        <taxon>Bacteria</taxon>
        <taxon>Pseudomonadati</taxon>
        <taxon>Pseudomonadota</taxon>
        <taxon>Betaproteobacteria</taxon>
        <taxon>Burkholderiales</taxon>
        <taxon>Sphaerotilaceae</taxon>
        <taxon>Piscinibacter</taxon>
    </lineage>
</organism>
<sequence length="84" mass="8935">MLTQEMLDTIERDAAATPARVLRMHATTIRADLARAHAPALRAAAEALLLKLDHLERCDRVATAGPLAYLSPSLLVLPPLAAAA</sequence>
<proteinExistence type="predicted"/>
<dbReference type="KEGG" id="rgu:A4W93_13135"/>
<dbReference type="AlphaFoldDB" id="A0A1W6L959"/>
<accession>A0A1W6L959</accession>
<dbReference type="Proteomes" id="UP000193427">
    <property type="component" value="Chromosome"/>
</dbReference>
<keyword evidence="2" id="KW-1185">Reference proteome</keyword>
<gene>
    <name evidence="1" type="ORF">A4W93_13135</name>
</gene>
<reference evidence="1 2" key="1">
    <citation type="submission" date="2016-04" db="EMBL/GenBank/DDBJ databases">
        <title>Complete genome sequence of natural rubber-degrading, novel Gram-negative bacterium, Rhizobacter gummiphilus strain NS21.</title>
        <authorList>
            <person name="Tabata M."/>
            <person name="Kasai D."/>
            <person name="Fukuda M."/>
        </authorList>
    </citation>
    <scope>NUCLEOTIDE SEQUENCE [LARGE SCALE GENOMIC DNA]</scope>
    <source>
        <strain evidence="1 2">NS21</strain>
    </source>
</reference>
<name>A0A1W6L959_9BURK</name>
<dbReference type="EMBL" id="CP015118">
    <property type="protein sequence ID" value="ARN20763.1"/>
    <property type="molecule type" value="Genomic_DNA"/>
</dbReference>